<proteinExistence type="predicted"/>
<evidence type="ECO:0000313" key="2">
    <source>
        <dbReference type="EMBL" id="RKT52866.1"/>
    </source>
</evidence>
<dbReference type="Gene3D" id="1.10.260.40">
    <property type="entry name" value="lambda repressor-like DNA-binding domains"/>
    <property type="match status" value="1"/>
</dbReference>
<name>A0A495VU13_9PSEU</name>
<dbReference type="Pfam" id="PF13560">
    <property type="entry name" value="HTH_31"/>
    <property type="match status" value="1"/>
</dbReference>
<dbReference type="EMBL" id="RBXO01000001">
    <property type="protein sequence ID" value="RKT52866.1"/>
    <property type="molecule type" value="Genomic_DNA"/>
</dbReference>
<dbReference type="SUPFAM" id="SSF47413">
    <property type="entry name" value="lambda repressor-like DNA-binding domains"/>
    <property type="match status" value="1"/>
</dbReference>
<dbReference type="InterPro" id="IPR010982">
    <property type="entry name" value="Lambda_DNA-bd_dom_sf"/>
</dbReference>
<dbReference type="AlphaFoldDB" id="A0A495VU13"/>
<sequence>MFDLAAPSALRWLIGVELARYRNEAGLSLSQLATACGIGKPKLSHLETGRSAQYPSDIRRVLSACRVPAADVERLVRLSGRSDEAAWVGPWTDVAPDWLRTMVGLESLARAEFVFEPVVVPGLLQTEAYARALTSASPRVSADATDRLVEFRMGRSRLLTEDRPLEFHAVVALQALHLAVGDREIRNEQYRHLLELHELPNVTLQVVPPEAGPHAASTGQFALLDFADARPVVYVELQDAAVFVDEARRVRTYTLGTQNLARVALPPAESAALIESLIT</sequence>
<dbReference type="OrthoDB" id="4285266at2"/>
<keyword evidence="3" id="KW-1185">Reference proteome</keyword>
<dbReference type="Pfam" id="PF19054">
    <property type="entry name" value="DUF5753"/>
    <property type="match status" value="1"/>
</dbReference>
<feature type="domain" description="HTH cro/C1-type" evidence="1">
    <location>
        <begin position="18"/>
        <end position="72"/>
    </location>
</feature>
<organism evidence="2 3">
    <name type="scientific">Saccharothrix australiensis</name>
    <dbReference type="NCBI Taxonomy" id="2072"/>
    <lineage>
        <taxon>Bacteria</taxon>
        <taxon>Bacillati</taxon>
        <taxon>Actinomycetota</taxon>
        <taxon>Actinomycetes</taxon>
        <taxon>Pseudonocardiales</taxon>
        <taxon>Pseudonocardiaceae</taxon>
        <taxon>Saccharothrix</taxon>
    </lineage>
</organism>
<dbReference type="PROSITE" id="PS50943">
    <property type="entry name" value="HTH_CROC1"/>
    <property type="match status" value="1"/>
</dbReference>
<comment type="caution">
    <text evidence="2">The sequence shown here is derived from an EMBL/GenBank/DDBJ whole genome shotgun (WGS) entry which is preliminary data.</text>
</comment>
<dbReference type="CDD" id="cd00093">
    <property type="entry name" value="HTH_XRE"/>
    <property type="match status" value="1"/>
</dbReference>
<protein>
    <submittedName>
        <fullName evidence="2">Helix-turn-helix protein</fullName>
    </submittedName>
</protein>
<dbReference type="GO" id="GO:0003677">
    <property type="term" value="F:DNA binding"/>
    <property type="evidence" value="ECO:0007669"/>
    <property type="project" value="InterPro"/>
</dbReference>
<dbReference type="InterPro" id="IPR001387">
    <property type="entry name" value="Cro/C1-type_HTH"/>
</dbReference>
<dbReference type="SMART" id="SM00530">
    <property type="entry name" value="HTH_XRE"/>
    <property type="match status" value="1"/>
</dbReference>
<accession>A0A495VU13</accession>
<evidence type="ECO:0000313" key="3">
    <source>
        <dbReference type="Proteomes" id="UP000282084"/>
    </source>
</evidence>
<gene>
    <name evidence="2" type="ORF">C8E97_1406</name>
</gene>
<reference evidence="2 3" key="1">
    <citation type="submission" date="2018-10" db="EMBL/GenBank/DDBJ databases">
        <title>Sequencing the genomes of 1000 actinobacteria strains.</title>
        <authorList>
            <person name="Klenk H.-P."/>
        </authorList>
    </citation>
    <scope>NUCLEOTIDE SEQUENCE [LARGE SCALE GENOMIC DNA]</scope>
    <source>
        <strain evidence="2 3">DSM 43800</strain>
    </source>
</reference>
<dbReference type="RefSeq" id="WP_121002745.1">
    <property type="nucleotide sequence ID" value="NZ_RBXO01000001.1"/>
</dbReference>
<dbReference type="InterPro" id="IPR043917">
    <property type="entry name" value="DUF5753"/>
</dbReference>
<dbReference type="Proteomes" id="UP000282084">
    <property type="component" value="Unassembled WGS sequence"/>
</dbReference>
<evidence type="ECO:0000259" key="1">
    <source>
        <dbReference type="PROSITE" id="PS50943"/>
    </source>
</evidence>